<dbReference type="InterPro" id="IPR013424">
    <property type="entry name" value="Ice-binding_C"/>
</dbReference>
<evidence type="ECO:0000313" key="2">
    <source>
        <dbReference type="EMBL" id="VGO15445.1"/>
    </source>
</evidence>
<proteinExistence type="predicted"/>
<protein>
    <recommendedName>
        <fullName evidence="4">PEP-CTERM protein-sorting domain-containing protein</fullName>
    </recommendedName>
</protein>
<gene>
    <name evidence="2" type="ORF">PDESU_04028</name>
</gene>
<reference evidence="2 3" key="1">
    <citation type="submission" date="2019-04" db="EMBL/GenBank/DDBJ databases">
        <authorList>
            <person name="Van Vliet M D."/>
        </authorList>
    </citation>
    <scope>NUCLEOTIDE SEQUENCE [LARGE SCALE GENOMIC DNA]</scope>
    <source>
        <strain evidence="2 3">F1</strain>
    </source>
</reference>
<dbReference type="NCBIfam" id="TIGR02595">
    <property type="entry name" value="PEP_CTERM"/>
    <property type="match status" value="1"/>
</dbReference>
<dbReference type="RefSeq" id="WP_136081009.1">
    <property type="nucleotide sequence ID" value="NZ_CAAHFG010000002.1"/>
</dbReference>
<accession>A0A6C2U695</accession>
<evidence type="ECO:0000256" key="1">
    <source>
        <dbReference type="SAM" id="SignalP"/>
    </source>
</evidence>
<dbReference type="Proteomes" id="UP000366872">
    <property type="component" value="Unassembled WGS sequence"/>
</dbReference>
<feature type="signal peptide" evidence="1">
    <location>
        <begin position="1"/>
        <end position="20"/>
    </location>
</feature>
<sequence>MKKIQCALSIGLLAAGVAQAVLVDLALPAAGNHASGSGFSTAASFNGATFDIEYTLNAFATSNSPAPFIRSSGGTYFGVGSALDPNTGNQESIDGDDGEQLSIAGLSIVNFSANGSGLVQGDLSIAFQSLSIANGTAANDGITISFTGFGDATVDVTHPTTLDLTSLANFGSSSTALFLEPDGPQSNNRWSVSGISVSVIPEPATLGMVVASAAGMLVIRRRFLI</sequence>
<evidence type="ECO:0000313" key="3">
    <source>
        <dbReference type="Proteomes" id="UP000366872"/>
    </source>
</evidence>
<dbReference type="EMBL" id="CAAHFG010000002">
    <property type="protein sequence ID" value="VGO15445.1"/>
    <property type="molecule type" value="Genomic_DNA"/>
</dbReference>
<dbReference type="AlphaFoldDB" id="A0A6C2U695"/>
<feature type="chain" id="PRO_5025496800" description="PEP-CTERM protein-sorting domain-containing protein" evidence="1">
    <location>
        <begin position="21"/>
        <end position="225"/>
    </location>
</feature>
<evidence type="ECO:0008006" key="4">
    <source>
        <dbReference type="Google" id="ProtNLM"/>
    </source>
</evidence>
<organism evidence="2 3">
    <name type="scientific">Pontiella desulfatans</name>
    <dbReference type="NCBI Taxonomy" id="2750659"/>
    <lineage>
        <taxon>Bacteria</taxon>
        <taxon>Pseudomonadati</taxon>
        <taxon>Kiritimatiellota</taxon>
        <taxon>Kiritimatiellia</taxon>
        <taxon>Kiritimatiellales</taxon>
        <taxon>Pontiellaceae</taxon>
        <taxon>Pontiella</taxon>
    </lineage>
</organism>
<keyword evidence="1" id="KW-0732">Signal</keyword>
<keyword evidence="3" id="KW-1185">Reference proteome</keyword>
<name>A0A6C2U695_PONDE</name>